<organism evidence="2">
    <name type="scientific">Echinococcus granulosus</name>
    <name type="common">Hydatid tapeworm</name>
    <dbReference type="NCBI Taxonomy" id="6210"/>
    <lineage>
        <taxon>Eukaryota</taxon>
        <taxon>Metazoa</taxon>
        <taxon>Spiralia</taxon>
        <taxon>Lophotrochozoa</taxon>
        <taxon>Platyhelminthes</taxon>
        <taxon>Cestoda</taxon>
        <taxon>Eucestoda</taxon>
        <taxon>Cyclophyllidea</taxon>
        <taxon>Taeniidae</taxon>
        <taxon>Echinococcus</taxon>
        <taxon>Echinococcus granulosus group</taxon>
    </lineage>
</organism>
<protein>
    <submittedName>
        <fullName evidence="2">Uncharacterized protein</fullName>
    </submittedName>
</protein>
<reference evidence="2" key="1">
    <citation type="journal article" date="2013" name="Nature">
        <title>The genomes of four tapeworm species reveal adaptations to parasitism.</title>
        <authorList>
            <person name="Tsai I.J."/>
            <person name="Zarowiecki M."/>
            <person name="Holroyd N."/>
            <person name="Garciarrubio A."/>
            <person name="Sanchez-Flores A."/>
            <person name="Brooks K.L."/>
            <person name="Tracey A."/>
            <person name="Bobes R.J."/>
            <person name="Fragoso G."/>
            <person name="Sciutto E."/>
            <person name="Aslett M."/>
            <person name="Beasley H."/>
            <person name="Bennett H.M."/>
            <person name="Cai J."/>
            <person name="Camicia F."/>
            <person name="Clark R."/>
            <person name="Cucher M."/>
            <person name="De Silva N."/>
            <person name="Day T.A."/>
            <person name="Deplazes P."/>
            <person name="Estrada K."/>
            <person name="Fernandez C."/>
            <person name="Holland P.W."/>
            <person name="Hou J."/>
            <person name="Hu S."/>
            <person name="Huckvale T."/>
            <person name="Hung S.S."/>
            <person name="Kamenetzky L."/>
            <person name="Keane J.A."/>
            <person name="Kiss F."/>
            <person name="Koziol U."/>
            <person name="Lambert O."/>
            <person name="Liu K."/>
            <person name="Luo X."/>
            <person name="Luo Y."/>
            <person name="Macchiaroli N."/>
            <person name="Nichol S."/>
            <person name="Paps J."/>
            <person name="Parkinson J."/>
            <person name="Pouchkina-Stantcheva N."/>
            <person name="Riddiford N."/>
            <person name="Rosenzvit M."/>
            <person name="Salinas G."/>
            <person name="Wasmuth J.D."/>
            <person name="Zamanian M."/>
            <person name="Zheng Y."/>
            <person name="Cai X."/>
            <person name="Soberon X."/>
            <person name="Olson P.D."/>
            <person name="Laclette J.P."/>
            <person name="Brehm K."/>
            <person name="Berriman M."/>
            <person name="Garciarrubio A."/>
            <person name="Bobes R.J."/>
            <person name="Fragoso G."/>
            <person name="Sanchez-Flores A."/>
            <person name="Estrada K."/>
            <person name="Cevallos M.A."/>
            <person name="Morett E."/>
            <person name="Gonzalez V."/>
            <person name="Portillo T."/>
            <person name="Ochoa-Leyva A."/>
            <person name="Jose M.V."/>
            <person name="Sciutto E."/>
            <person name="Landa A."/>
            <person name="Jimenez L."/>
            <person name="Valdes V."/>
            <person name="Carrero J.C."/>
            <person name="Larralde C."/>
            <person name="Morales-Montor J."/>
            <person name="Limon-Lason J."/>
            <person name="Soberon X."/>
            <person name="Laclette J.P."/>
        </authorList>
    </citation>
    <scope>NUCLEOTIDE SEQUENCE [LARGE SCALE GENOMIC DNA]</scope>
</reference>
<gene>
    <name evidence="2" type="ORF">EgrG_002010600</name>
</gene>
<dbReference type="AlphaFoldDB" id="A0A068WZA2"/>
<keyword evidence="1" id="KW-0812">Transmembrane</keyword>
<sequence>MISRGLSTSIAFASSSFFVALNMYELMVFSNGGSKLNKILDMPGTKVRSLTSFFELDILNTLSMRGIFDRTNSSSSSGNIAASVAIAIGVTSETFFSNSDTRVVFPCGTVVIGCKGAYSSRSSPEPPFSG</sequence>
<keyword evidence="1" id="KW-0472">Membrane</keyword>
<name>A0A068WZA2_ECHGR</name>
<keyword evidence="1" id="KW-1133">Transmembrane helix</keyword>
<dbReference type="EMBL" id="LK028860">
    <property type="protein sequence ID" value="CDS25213.1"/>
    <property type="molecule type" value="Genomic_DNA"/>
</dbReference>
<proteinExistence type="predicted"/>
<evidence type="ECO:0000313" key="2">
    <source>
        <dbReference type="EMBL" id="CDS25213.1"/>
    </source>
</evidence>
<accession>A0A068WZA2</accession>
<feature type="transmembrane region" description="Helical" evidence="1">
    <location>
        <begin position="6"/>
        <end position="29"/>
    </location>
</feature>
<evidence type="ECO:0000256" key="1">
    <source>
        <dbReference type="SAM" id="Phobius"/>
    </source>
</evidence>
<reference evidence="2" key="2">
    <citation type="submission" date="2014-06" db="EMBL/GenBank/DDBJ databases">
        <authorList>
            <person name="Aslett M."/>
        </authorList>
    </citation>
    <scope>NUCLEOTIDE SEQUENCE</scope>
</reference>
<feature type="non-terminal residue" evidence="2">
    <location>
        <position position="130"/>
    </location>
</feature>